<evidence type="ECO:0000259" key="3">
    <source>
        <dbReference type="SMART" id="SM00892"/>
    </source>
</evidence>
<dbReference type="InterPro" id="IPR039015">
    <property type="entry name" value="ENDOD1"/>
</dbReference>
<dbReference type="AlphaFoldDB" id="A0A7K6DAU4"/>
<name>A0A7K6DAU4_9PASS</name>
<feature type="chain" id="PRO_5029807037" evidence="1">
    <location>
        <begin position="20"/>
        <end position="238"/>
    </location>
</feature>
<comment type="caution">
    <text evidence="4">The sequence shown here is derived from an EMBL/GenBank/DDBJ whole genome shotgun (WGS) entry which is preliminary data.</text>
</comment>
<feature type="non-terminal residue" evidence="4">
    <location>
        <position position="238"/>
    </location>
</feature>
<evidence type="ECO:0000256" key="1">
    <source>
        <dbReference type="SAM" id="SignalP"/>
    </source>
</evidence>
<evidence type="ECO:0000313" key="5">
    <source>
        <dbReference type="Proteomes" id="UP000571324"/>
    </source>
</evidence>
<evidence type="ECO:0000313" key="4">
    <source>
        <dbReference type="EMBL" id="NWV23218.1"/>
    </source>
</evidence>
<dbReference type="OrthoDB" id="69221at2759"/>
<dbReference type="SMART" id="SM00892">
    <property type="entry name" value="Endonuclease_NS"/>
    <property type="match status" value="1"/>
</dbReference>
<reference evidence="4 5" key="1">
    <citation type="submission" date="2019-09" db="EMBL/GenBank/DDBJ databases">
        <title>Bird 10,000 Genomes (B10K) Project - Family phase.</title>
        <authorList>
            <person name="Zhang G."/>
        </authorList>
    </citation>
    <scope>NUCLEOTIDE SEQUENCE [LARGE SCALE GENOMIC DNA]</scope>
    <source>
        <strain evidence="4">B10K-DU-029-52</strain>
    </source>
</reference>
<dbReference type="InterPro" id="IPR044929">
    <property type="entry name" value="DNA/RNA_non-sp_Endonuclease_sf"/>
</dbReference>
<dbReference type="SUPFAM" id="SSF54060">
    <property type="entry name" value="His-Me finger endonucleases"/>
    <property type="match status" value="1"/>
</dbReference>
<dbReference type="SMART" id="SM00477">
    <property type="entry name" value="NUC"/>
    <property type="match status" value="1"/>
</dbReference>
<dbReference type="GO" id="GO:0016787">
    <property type="term" value="F:hydrolase activity"/>
    <property type="evidence" value="ECO:0007669"/>
    <property type="project" value="InterPro"/>
</dbReference>
<gene>
    <name evidence="4" type="primary">Endod1_0</name>
    <name evidence="4" type="ORF">ORISOL_R13485</name>
</gene>
<sequence length="238" mass="27106">MLWLLLLQVSASCLWLGHSEVVTPFASCPQFFYQGTPPNDALMPNNPVRICQRYRNQYRFATLYDRNRRIPVYSAYIYQPGPSPEPPLRWFVEPQLINPYPKDMKTEDFLIKQIGQNQAINQDYKNLTGLDRGQLSPSSHQSDYDSKVATFTLTNIMPQNSTLNQDAWQKYENQTMQKQTKGCTTTYVITGAVPGNKSIAKGRVNVPSYIWSAACCVVGQNPTRTWAVVAKNDKNQVQ</sequence>
<dbReference type="InterPro" id="IPR044925">
    <property type="entry name" value="His-Me_finger_sf"/>
</dbReference>
<dbReference type="GO" id="GO:0003676">
    <property type="term" value="F:nucleic acid binding"/>
    <property type="evidence" value="ECO:0007669"/>
    <property type="project" value="InterPro"/>
</dbReference>
<accession>A0A7K6DAU4</accession>
<keyword evidence="5" id="KW-1185">Reference proteome</keyword>
<feature type="non-terminal residue" evidence="4">
    <location>
        <position position="1"/>
    </location>
</feature>
<protein>
    <submittedName>
        <fullName evidence="4">ENDD1 protein</fullName>
    </submittedName>
</protein>
<proteinExistence type="predicted"/>
<organism evidence="4 5">
    <name type="scientific">Origma solitaria</name>
    <dbReference type="NCBI Taxonomy" id="720586"/>
    <lineage>
        <taxon>Eukaryota</taxon>
        <taxon>Metazoa</taxon>
        <taxon>Chordata</taxon>
        <taxon>Craniata</taxon>
        <taxon>Vertebrata</taxon>
        <taxon>Euteleostomi</taxon>
        <taxon>Archelosauria</taxon>
        <taxon>Archosauria</taxon>
        <taxon>Dinosauria</taxon>
        <taxon>Saurischia</taxon>
        <taxon>Theropoda</taxon>
        <taxon>Coelurosauria</taxon>
        <taxon>Aves</taxon>
        <taxon>Neognathae</taxon>
        <taxon>Neoaves</taxon>
        <taxon>Telluraves</taxon>
        <taxon>Australaves</taxon>
        <taxon>Passeriformes</taxon>
        <taxon>Meliphagoidea</taxon>
        <taxon>Acanthizidae</taxon>
        <taxon>Origma</taxon>
    </lineage>
</organism>
<evidence type="ECO:0000259" key="2">
    <source>
        <dbReference type="SMART" id="SM00477"/>
    </source>
</evidence>
<dbReference type="InterPro" id="IPR001604">
    <property type="entry name" value="Endo_G_ENPP1-like_dom"/>
</dbReference>
<keyword evidence="1" id="KW-0732">Signal</keyword>
<dbReference type="PANTHER" id="PTHR21472">
    <property type="entry name" value="ENDONUCLEASE DOMAIN-CONTAINING 1 PROTEIN ENDOD1"/>
    <property type="match status" value="1"/>
</dbReference>
<dbReference type="Pfam" id="PF01223">
    <property type="entry name" value="Endonuclease_NS"/>
    <property type="match status" value="1"/>
</dbReference>
<feature type="domain" description="ENPP1-3/EXOG-like endonuclease/phosphodiesterase" evidence="2">
    <location>
        <begin position="57"/>
        <end position="238"/>
    </location>
</feature>
<dbReference type="EMBL" id="VZRL01003382">
    <property type="protein sequence ID" value="NWV23218.1"/>
    <property type="molecule type" value="Genomic_DNA"/>
</dbReference>
<dbReference type="Gene3D" id="3.40.570.10">
    <property type="entry name" value="Extracellular Endonuclease, subunit A"/>
    <property type="match status" value="1"/>
</dbReference>
<dbReference type="Proteomes" id="UP000571324">
    <property type="component" value="Unassembled WGS sequence"/>
</dbReference>
<dbReference type="PANTHER" id="PTHR21472:SF26">
    <property type="entry name" value="ENDONUCLEASE DOMAIN CONTAINING 1"/>
    <property type="match status" value="1"/>
</dbReference>
<dbReference type="InterPro" id="IPR020821">
    <property type="entry name" value="ENPP1-3/EXOG-like_nuc-like"/>
</dbReference>
<dbReference type="GO" id="GO:0046872">
    <property type="term" value="F:metal ion binding"/>
    <property type="evidence" value="ECO:0007669"/>
    <property type="project" value="InterPro"/>
</dbReference>
<feature type="signal peptide" evidence="1">
    <location>
        <begin position="1"/>
        <end position="19"/>
    </location>
</feature>
<feature type="domain" description="DNA/RNA non-specific endonuclease/pyrophosphatase/phosphodiesterase" evidence="3">
    <location>
        <begin position="56"/>
        <end position="235"/>
    </location>
</feature>